<sequence length="227" mass="23169">MTDGHTGGVSPRDGGGGSGRLGLVLGGGLVTVMLATIGATAGWLLAGEDDVPGDQPVAATSTTGAPSVSPTHRPTATRTTPSAPRTSASTASGLSVPPVIGTDFVEARDELHDRKLGWRLVFGTGVGRTVERTDPAVGSPVRRGTTVTMYVAGPAPTTDVPDVVGDDCDDAAEELGEEGLYPQYPSGRSGRVVRQEPTAGSAARWNEQVAIWCGTEKPTWPGVSPTP</sequence>
<evidence type="ECO:0000256" key="1">
    <source>
        <dbReference type="SAM" id="MobiDB-lite"/>
    </source>
</evidence>
<dbReference type="OrthoDB" id="3363460at2"/>
<keyword evidence="2" id="KW-1133">Transmembrane helix</keyword>
<feature type="region of interest" description="Disordered" evidence="1">
    <location>
        <begin position="54"/>
        <end position="98"/>
    </location>
</feature>
<evidence type="ECO:0000313" key="5">
    <source>
        <dbReference type="Proteomes" id="UP000279968"/>
    </source>
</evidence>
<comment type="caution">
    <text evidence="4">The sequence shown here is derived from an EMBL/GenBank/DDBJ whole genome shotgun (WGS) entry which is preliminary data.</text>
</comment>
<evidence type="ECO:0000313" key="4">
    <source>
        <dbReference type="EMBL" id="RKN51378.1"/>
    </source>
</evidence>
<proteinExistence type="predicted"/>
<name>A0A3A9ZSY6_9ACTN</name>
<dbReference type="Gene3D" id="3.30.10.20">
    <property type="match status" value="2"/>
</dbReference>
<dbReference type="Proteomes" id="UP000279968">
    <property type="component" value="Unassembled WGS sequence"/>
</dbReference>
<dbReference type="SUPFAM" id="SSF54184">
    <property type="entry name" value="Penicillin-binding protein 2x (pbp-2x), c-terminal domain"/>
    <property type="match status" value="1"/>
</dbReference>
<feature type="compositionally biased region" description="Low complexity" evidence="1">
    <location>
        <begin position="69"/>
        <end position="92"/>
    </location>
</feature>
<dbReference type="CDD" id="cd06577">
    <property type="entry name" value="PASTA_pknB"/>
    <property type="match status" value="2"/>
</dbReference>
<keyword evidence="2" id="KW-0472">Membrane</keyword>
<dbReference type="InterPro" id="IPR005543">
    <property type="entry name" value="PASTA_dom"/>
</dbReference>
<dbReference type="SMART" id="SM00740">
    <property type="entry name" value="PASTA"/>
    <property type="match status" value="2"/>
</dbReference>
<accession>A0A3A9ZSY6</accession>
<gene>
    <name evidence="4" type="ORF">D7193_28820</name>
</gene>
<feature type="transmembrane region" description="Helical" evidence="2">
    <location>
        <begin position="21"/>
        <end position="46"/>
    </location>
</feature>
<evidence type="ECO:0000259" key="3">
    <source>
        <dbReference type="PROSITE" id="PS51178"/>
    </source>
</evidence>
<evidence type="ECO:0000256" key="2">
    <source>
        <dbReference type="SAM" id="Phobius"/>
    </source>
</evidence>
<organism evidence="4 5">
    <name type="scientific">Micromonospora costi</name>
    <dbReference type="NCBI Taxonomy" id="1530042"/>
    <lineage>
        <taxon>Bacteria</taxon>
        <taxon>Bacillati</taxon>
        <taxon>Actinomycetota</taxon>
        <taxon>Actinomycetes</taxon>
        <taxon>Micromonosporales</taxon>
        <taxon>Micromonosporaceae</taxon>
        <taxon>Micromonospora</taxon>
    </lineage>
</organism>
<dbReference type="AlphaFoldDB" id="A0A3A9ZSY6"/>
<feature type="compositionally biased region" description="Polar residues" evidence="1">
    <location>
        <begin position="58"/>
        <end position="68"/>
    </location>
</feature>
<protein>
    <submittedName>
        <fullName evidence="4">PASTA domain-containing protein</fullName>
    </submittedName>
</protein>
<keyword evidence="5" id="KW-1185">Reference proteome</keyword>
<dbReference type="Pfam" id="PF03793">
    <property type="entry name" value="PASTA"/>
    <property type="match status" value="2"/>
</dbReference>
<dbReference type="EMBL" id="RBAN01000007">
    <property type="protein sequence ID" value="RKN51378.1"/>
    <property type="molecule type" value="Genomic_DNA"/>
</dbReference>
<feature type="domain" description="PASTA" evidence="3">
    <location>
        <begin position="154"/>
        <end position="215"/>
    </location>
</feature>
<feature type="domain" description="PASTA" evidence="3">
    <location>
        <begin position="90"/>
        <end position="153"/>
    </location>
</feature>
<dbReference type="RefSeq" id="WP_120782805.1">
    <property type="nucleotide sequence ID" value="NZ_JBHLUP010000009.1"/>
</dbReference>
<dbReference type="PROSITE" id="PS51178">
    <property type="entry name" value="PASTA"/>
    <property type="match status" value="2"/>
</dbReference>
<reference evidence="4 5" key="1">
    <citation type="journal article" date="2015" name="Int. J. Syst. Evol. Microbiol.">
        <title>Micromonospora costi sp. nov., isolated from a leaf of Costus speciosus.</title>
        <authorList>
            <person name="Thawai C."/>
        </authorList>
    </citation>
    <scope>NUCLEOTIDE SEQUENCE [LARGE SCALE GENOMIC DNA]</scope>
    <source>
        <strain evidence="4 5">CS1-12</strain>
    </source>
</reference>
<keyword evidence="2" id="KW-0812">Transmembrane</keyword>